<organism evidence="8 9">
    <name type="scientific">Oribacterium sinus</name>
    <dbReference type="NCBI Taxonomy" id="237576"/>
    <lineage>
        <taxon>Bacteria</taxon>
        <taxon>Bacillati</taxon>
        <taxon>Bacillota</taxon>
        <taxon>Clostridia</taxon>
        <taxon>Lachnospirales</taxon>
        <taxon>Lachnospiraceae</taxon>
        <taxon>Oribacterium</taxon>
    </lineage>
</organism>
<keyword evidence="3" id="KW-1003">Cell membrane</keyword>
<accession>A0A930H1F0</accession>
<protein>
    <submittedName>
        <fullName evidence="8">Sugar ABC transporter permease</fullName>
    </submittedName>
</protein>
<dbReference type="Gene3D" id="1.10.3720.10">
    <property type="entry name" value="MetI-like"/>
    <property type="match status" value="1"/>
</dbReference>
<evidence type="ECO:0000256" key="5">
    <source>
        <dbReference type="ARBA" id="ARBA00022989"/>
    </source>
</evidence>
<evidence type="ECO:0000256" key="7">
    <source>
        <dbReference type="SAM" id="Phobius"/>
    </source>
</evidence>
<proteinExistence type="predicted"/>
<dbReference type="PANTHER" id="PTHR30193:SF37">
    <property type="entry name" value="INNER MEMBRANE ABC TRANSPORTER PERMEASE PROTEIN YCJO"/>
    <property type="match status" value="1"/>
</dbReference>
<evidence type="ECO:0000256" key="4">
    <source>
        <dbReference type="ARBA" id="ARBA00022692"/>
    </source>
</evidence>
<reference evidence="8" key="1">
    <citation type="submission" date="2020-04" db="EMBL/GenBank/DDBJ databases">
        <title>Deep metagenomics examines the oral microbiome during advanced dental caries in children, revealing novel taxa and co-occurrences with host molecules.</title>
        <authorList>
            <person name="Baker J.L."/>
            <person name="Morton J.T."/>
            <person name="Dinis M."/>
            <person name="Alvarez R."/>
            <person name="Tran N.C."/>
            <person name="Knight R."/>
            <person name="Edlund A."/>
        </authorList>
    </citation>
    <scope>NUCLEOTIDE SEQUENCE</scope>
    <source>
        <strain evidence="8">JCVI_48_bin.5</strain>
    </source>
</reference>
<gene>
    <name evidence="8" type="ORF">HXM91_07565</name>
</gene>
<feature type="transmembrane region" description="Helical" evidence="7">
    <location>
        <begin position="83"/>
        <end position="105"/>
    </location>
</feature>
<evidence type="ECO:0000256" key="3">
    <source>
        <dbReference type="ARBA" id="ARBA00022475"/>
    </source>
</evidence>
<feature type="transmembrane region" description="Helical" evidence="7">
    <location>
        <begin position="21"/>
        <end position="47"/>
    </location>
</feature>
<keyword evidence="5 7" id="KW-1133">Transmembrane helix</keyword>
<dbReference type="PANTHER" id="PTHR30193">
    <property type="entry name" value="ABC TRANSPORTER PERMEASE PROTEIN"/>
    <property type="match status" value="1"/>
</dbReference>
<comment type="caution">
    <text evidence="8">The sequence shown here is derived from an EMBL/GenBank/DDBJ whole genome shotgun (WGS) entry which is preliminary data.</text>
</comment>
<dbReference type="GO" id="GO:0005886">
    <property type="term" value="C:plasma membrane"/>
    <property type="evidence" value="ECO:0007669"/>
    <property type="project" value="UniProtKB-SubCell"/>
</dbReference>
<sequence>MDYVQSNRSKILAQRETRSAYLFLLPSLVFFLGFVIFPMVLCVYTSFFDATMGKNVADQFIGLKNYTELFGDSIFQKALKNTLIIVLVSVPAVAVFSLWVASAIYKMKGPVLSAFRCIFYLP</sequence>
<evidence type="ECO:0000313" key="9">
    <source>
        <dbReference type="Proteomes" id="UP000780721"/>
    </source>
</evidence>
<keyword evidence="2" id="KW-0813">Transport</keyword>
<dbReference type="SUPFAM" id="SSF161098">
    <property type="entry name" value="MetI-like"/>
    <property type="match status" value="1"/>
</dbReference>
<dbReference type="InterPro" id="IPR035906">
    <property type="entry name" value="MetI-like_sf"/>
</dbReference>
<comment type="subcellular location">
    <subcellularLocation>
        <location evidence="1">Cell membrane</location>
        <topology evidence="1">Multi-pass membrane protein</topology>
    </subcellularLocation>
</comment>
<evidence type="ECO:0000256" key="6">
    <source>
        <dbReference type="ARBA" id="ARBA00023136"/>
    </source>
</evidence>
<feature type="non-terminal residue" evidence="8">
    <location>
        <position position="122"/>
    </location>
</feature>
<dbReference type="AlphaFoldDB" id="A0A930H1F0"/>
<evidence type="ECO:0000313" key="8">
    <source>
        <dbReference type="EMBL" id="MBF1305690.1"/>
    </source>
</evidence>
<name>A0A930H1F0_9FIRM</name>
<dbReference type="InterPro" id="IPR051393">
    <property type="entry name" value="ABC_transporter_permease"/>
</dbReference>
<dbReference type="EMBL" id="JABZRB010000233">
    <property type="protein sequence ID" value="MBF1305690.1"/>
    <property type="molecule type" value="Genomic_DNA"/>
</dbReference>
<dbReference type="Proteomes" id="UP000780721">
    <property type="component" value="Unassembled WGS sequence"/>
</dbReference>
<keyword evidence="4 7" id="KW-0812">Transmembrane</keyword>
<keyword evidence="6 7" id="KW-0472">Membrane</keyword>
<evidence type="ECO:0000256" key="2">
    <source>
        <dbReference type="ARBA" id="ARBA00022448"/>
    </source>
</evidence>
<evidence type="ECO:0000256" key="1">
    <source>
        <dbReference type="ARBA" id="ARBA00004651"/>
    </source>
</evidence>